<dbReference type="EMBL" id="NISK01000002">
    <property type="protein sequence ID" value="OWQ97589.1"/>
    <property type="molecule type" value="Genomic_DNA"/>
</dbReference>
<sequence length="108" mass="12405">MTNILFVCSQNKLRSPTAEQIFADHPGVETASAGTNNDAENPLTSEVVRWADMIFVMEKAHRNKLQKRYRTALKDARVICLDIPDDYEFMDEALVQLLKVKMSRYLPM</sequence>
<feature type="domain" description="Phosphotyrosine protein phosphatase I" evidence="1">
    <location>
        <begin position="4"/>
        <end position="48"/>
    </location>
</feature>
<dbReference type="InterPro" id="IPR023485">
    <property type="entry name" value="Ptyr_pPase"/>
</dbReference>
<keyword evidence="3" id="KW-1185">Reference proteome</keyword>
<protein>
    <submittedName>
        <fullName evidence="2">Phosphotyrosine protein phosphatase</fullName>
    </submittedName>
</protein>
<comment type="caution">
    <text evidence="2">The sequence shown here is derived from an EMBL/GenBank/DDBJ whole genome shotgun (WGS) entry which is preliminary data.</text>
</comment>
<dbReference type="PIRSF" id="PIRSF029416">
    <property type="entry name" value="UCP029416_PTP"/>
    <property type="match status" value="1"/>
</dbReference>
<evidence type="ECO:0000313" key="2">
    <source>
        <dbReference type="EMBL" id="OWQ97589.1"/>
    </source>
</evidence>
<evidence type="ECO:0000313" key="3">
    <source>
        <dbReference type="Proteomes" id="UP000197361"/>
    </source>
</evidence>
<dbReference type="SUPFAM" id="SSF52788">
    <property type="entry name" value="Phosphotyrosine protein phosphatases I"/>
    <property type="match status" value="1"/>
</dbReference>
<gene>
    <name evidence="2" type="ORF">CDQ92_06840</name>
</gene>
<dbReference type="AlphaFoldDB" id="A0A246JWZ5"/>
<dbReference type="InterPro" id="IPR016919">
    <property type="entry name" value="UCP029416_PTP"/>
</dbReference>
<accession>A0A246JWZ5</accession>
<dbReference type="Proteomes" id="UP000197361">
    <property type="component" value="Unassembled WGS sequence"/>
</dbReference>
<organism evidence="2 3">
    <name type="scientific">Sphingopyxis bauzanensis</name>
    <dbReference type="NCBI Taxonomy" id="651663"/>
    <lineage>
        <taxon>Bacteria</taxon>
        <taxon>Pseudomonadati</taxon>
        <taxon>Pseudomonadota</taxon>
        <taxon>Alphaproteobacteria</taxon>
        <taxon>Sphingomonadales</taxon>
        <taxon>Sphingomonadaceae</taxon>
        <taxon>Sphingopyxis</taxon>
    </lineage>
</organism>
<reference evidence="2 3" key="1">
    <citation type="journal article" date="2010" name="Int. J. Syst. Evol. Microbiol.">
        <title>Sphingopyxis bauzanensis sp. nov., a psychrophilic bacterium isolated from soil.</title>
        <authorList>
            <person name="Zhang D.C."/>
            <person name="Liu H.C."/>
            <person name="Xin Y.H."/>
            <person name="Zhou Y.G."/>
            <person name="Schinner F."/>
            <person name="Margesin R."/>
        </authorList>
    </citation>
    <scope>NUCLEOTIDE SEQUENCE [LARGE SCALE GENOMIC DNA]</scope>
    <source>
        <strain evidence="2 3">DSM 22271</strain>
    </source>
</reference>
<evidence type="ECO:0000259" key="1">
    <source>
        <dbReference type="Pfam" id="PF01451"/>
    </source>
</evidence>
<dbReference type="InterPro" id="IPR036196">
    <property type="entry name" value="Ptyr_pPase_sf"/>
</dbReference>
<dbReference type="Gene3D" id="3.40.50.2300">
    <property type="match status" value="2"/>
</dbReference>
<dbReference type="Pfam" id="PF01451">
    <property type="entry name" value="LMWPc"/>
    <property type="match status" value="1"/>
</dbReference>
<dbReference type="RefSeq" id="WP_088441437.1">
    <property type="nucleotide sequence ID" value="NZ_BMMC01000031.1"/>
</dbReference>
<name>A0A246JWZ5_9SPHN</name>
<proteinExistence type="predicted"/>
<dbReference type="OrthoDB" id="7210484at2"/>